<sequence length="187" mass="20503">MLPVLKTKRLLLRPLQTGDADAIATLGGRDFEVARWLTGCSWPYQDGEAEEYVAKTLAAEPMEAEAVFAITLGGVFVGVIAIEAPGDLAEEPECPTLGYWLGRPFQGFGYADEAVEAILGWAFRTHDCQAIAARAFEDNVASRGLLRKHGFKPACKTMRFAKPLDRDVSCIVVRLERAAFDRRRAAA</sequence>
<dbReference type="InterPro" id="IPR051531">
    <property type="entry name" value="N-acetyltransferase"/>
</dbReference>
<dbReference type="Gene3D" id="3.40.630.30">
    <property type="match status" value="1"/>
</dbReference>
<dbReference type="PROSITE" id="PS51186">
    <property type="entry name" value="GNAT"/>
    <property type="match status" value="1"/>
</dbReference>
<evidence type="ECO:0000313" key="3">
    <source>
        <dbReference type="Proteomes" id="UP001385499"/>
    </source>
</evidence>
<keyword evidence="3" id="KW-1185">Reference proteome</keyword>
<gene>
    <name evidence="2" type="ORF">V6575_20580</name>
</gene>
<dbReference type="PANTHER" id="PTHR43792">
    <property type="entry name" value="GNAT FAMILY, PUTATIVE (AFU_ORTHOLOGUE AFUA_3G00765)-RELATED-RELATED"/>
    <property type="match status" value="1"/>
</dbReference>
<dbReference type="SUPFAM" id="SSF55729">
    <property type="entry name" value="Acyl-CoA N-acyltransferases (Nat)"/>
    <property type="match status" value="1"/>
</dbReference>
<dbReference type="Pfam" id="PF13302">
    <property type="entry name" value="Acetyltransf_3"/>
    <property type="match status" value="1"/>
</dbReference>
<reference evidence="2 3" key="1">
    <citation type="submission" date="2024-02" db="EMBL/GenBank/DDBJ databases">
        <title>Roseibium algae sp. nov., isolated from marine alga (Grateloupia sp.), showing potential in myo-inositol conversion.</title>
        <authorList>
            <person name="Wang Y."/>
        </authorList>
    </citation>
    <scope>NUCLEOTIDE SEQUENCE [LARGE SCALE GENOMIC DNA]</scope>
    <source>
        <strain evidence="2 3">H3510</strain>
    </source>
</reference>
<comment type="caution">
    <text evidence="2">The sequence shown here is derived from an EMBL/GenBank/DDBJ whole genome shotgun (WGS) entry which is preliminary data.</text>
</comment>
<protein>
    <submittedName>
        <fullName evidence="2">GNAT family N-acetyltransferase</fullName>
    </submittedName>
</protein>
<evidence type="ECO:0000313" key="2">
    <source>
        <dbReference type="EMBL" id="MEJ8476494.1"/>
    </source>
</evidence>
<organism evidence="2 3">
    <name type="scientific">Roseibium algae</name>
    <dbReference type="NCBI Taxonomy" id="3123038"/>
    <lineage>
        <taxon>Bacteria</taxon>
        <taxon>Pseudomonadati</taxon>
        <taxon>Pseudomonadota</taxon>
        <taxon>Alphaproteobacteria</taxon>
        <taxon>Hyphomicrobiales</taxon>
        <taxon>Stappiaceae</taxon>
        <taxon>Roseibium</taxon>
    </lineage>
</organism>
<dbReference type="EMBL" id="JBAKIA010000020">
    <property type="protein sequence ID" value="MEJ8476494.1"/>
    <property type="molecule type" value="Genomic_DNA"/>
</dbReference>
<dbReference type="InterPro" id="IPR016181">
    <property type="entry name" value="Acyl_CoA_acyltransferase"/>
</dbReference>
<dbReference type="Proteomes" id="UP001385499">
    <property type="component" value="Unassembled WGS sequence"/>
</dbReference>
<evidence type="ECO:0000259" key="1">
    <source>
        <dbReference type="PROSITE" id="PS51186"/>
    </source>
</evidence>
<name>A0ABU8TQP5_9HYPH</name>
<dbReference type="RefSeq" id="WP_340277138.1">
    <property type="nucleotide sequence ID" value="NZ_JBAKIA010000020.1"/>
</dbReference>
<dbReference type="PANTHER" id="PTHR43792:SF16">
    <property type="entry name" value="N-ACETYLTRANSFERASE DOMAIN-CONTAINING PROTEIN"/>
    <property type="match status" value="1"/>
</dbReference>
<dbReference type="InterPro" id="IPR000182">
    <property type="entry name" value="GNAT_dom"/>
</dbReference>
<accession>A0ABU8TQP5</accession>
<proteinExistence type="predicted"/>
<feature type="domain" description="N-acetyltransferase" evidence="1">
    <location>
        <begin position="10"/>
        <end position="165"/>
    </location>
</feature>